<feature type="compositionally biased region" description="Low complexity" evidence="1">
    <location>
        <begin position="159"/>
        <end position="201"/>
    </location>
</feature>
<proteinExistence type="predicted"/>
<keyword evidence="2" id="KW-0472">Membrane</keyword>
<keyword evidence="2" id="KW-0812">Transmembrane</keyword>
<reference evidence="3 4" key="1">
    <citation type="submission" date="2017-06" db="EMBL/GenBank/DDBJ databases">
        <authorList>
            <person name="Kim H.J."/>
            <person name="Triplett B.A."/>
        </authorList>
    </citation>
    <scope>NUCLEOTIDE SEQUENCE [LARGE SCALE GENOMIC DNA]</scope>
    <source>
        <strain evidence="3 4">CGMCC 4.1858</strain>
    </source>
</reference>
<evidence type="ECO:0000256" key="2">
    <source>
        <dbReference type="SAM" id="Phobius"/>
    </source>
</evidence>
<keyword evidence="2" id="KW-1133">Transmembrane helix</keyword>
<dbReference type="RefSeq" id="WP_089221703.1">
    <property type="nucleotide sequence ID" value="NZ_FZOF01000001.1"/>
</dbReference>
<protein>
    <submittedName>
        <fullName evidence="3">Uncharacterized protein</fullName>
    </submittedName>
</protein>
<feature type="transmembrane region" description="Helical" evidence="2">
    <location>
        <begin position="53"/>
        <end position="72"/>
    </location>
</feature>
<feature type="compositionally biased region" description="Low complexity" evidence="1">
    <location>
        <begin position="122"/>
        <end position="149"/>
    </location>
</feature>
<keyword evidence="4" id="KW-1185">Reference proteome</keyword>
<sequence>MLSKHHRDVWSEPPADEVGSEAGAPEPETELIALPGPVFVDSSGRRARAVRRAGWLVAAACSVYTAALGLSLSGATPIAPKTLLPLPGVPSTAPDDAGSSGTGELDEPADQAAPPATAGFIRAGAAAAPSPSGAVRSVSSASPSASPTKRPAKGGGAPGTPRATAGSPAAPTPTTVATATEPVPSGSPSGQPSTSASPAPGVSDAPVDQQPQGGQ</sequence>
<dbReference type="Proteomes" id="UP000198280">
    <property type="component" value="Unassembled WGS sequence"/>
</dbReference>
<evidence type="ECO:0000313" key="3">
    <source>
        <dbReference type="EMBL" id="SNR82451.1"/>
    </source>
</evidence>
<evidence type="ECO:0000313" key="4">
    <source>
        <dbReference type="Proteomes" id="UP000198280"/>
    </source>
</evidence>
<evidence type="ECO:0000256" key="1">
    <source>
        <dbReference type="SAM" id="MobiDB-lite"/>
    </source>
</evidence>
<dbReference type="AlphaFoldDB" id="A0A238ZHD5"/>
<accession>A0A238ZHD5</accession>
<gene>
    <name evidence="3" type="ORF">SAMN05216252_101263</name>
</gene>
<name>A0A238ZHD5_9ACTN</name>
<dbReference type="EMBL" id="FZOF01000001">
    <property type="protein sequence ID" value="SNR82451.1"/>
    <property type="molecule type" value="Genomic_DNA"/>
</dbReference>
<organism evidence="3 4">
    <name type="scientific">Actinacidiphila glaucinigra</name>
    <dbReference type="NCBI Taxonomy" id="235986"/>
    <lineage>
        <taxon>Bacteria</taxon>
        <taxon>Bacillati</taxon>
        <taxon>Actinomycetota</taxon>
        <taxon>Actinomycetes</taxon>
        <taxon>Kitasatosporales</taxon>
        <taxon>Streptomycetaceae</taxon>
        <taxon>Actinacidiphila</taxon>
    </lineage>
</organism>
<feature type="region of interest" description="Disordered" evidence="1">
    <location>
        <begin position="1"/>
        <end position="30"/>
    </location>
</feature>
<feature type="region of interest" description="Disordered" evidence="1">
    <location>
        <begin position="86"/>
        <end position="215"/>
    </location>
</feature>